<proteinExistence type="predicted"/>
<reference evidence="1 2" key="1">
    <citation type="submission" date="2015-07" db="EMBL/GenBank/DDBJ databases">
        <title>Genome sequences of 64 non-O157:H7 Shiga toxin-producing Escherichia coli strains.</title>
        <authorList>
            <person name="Gonzalez-Escalona N."/>
            <person name="Toro M."/>
            <person name="Timme R."/>
            <person name="Payne J."/>
        </authorList>
    </citation>
    <scope>NUCLEOTIDE SEQUENCE [LARGE SCALE GENOMIC DNA]</scope>
    <source>
        <strain evidence="1 2">CFSAN026843</strain>
    </source>
</reference>
<gene>
    <name evidence="1" type="ORF">WR15_16770</name>
</gene>
<dbReference type="AlphaFoldDB" id="A0A0B0VKF3"/>
<dbReference type="PATRIC" id="fig|562.7396.peg.3267"/>
<dbReference type="EMBL" id="LGZN01000039">
    <property type="protein sequence ID" value="KNF67208.1"/>
    <property type="molecule type" value="Genomic_DNA"/>
</dbReference>
<protein>
    <submittedName>
        <fullName evidence="1">Membrane protein</fullName>
    </submittedName>
</protein>
<evidence type="ECO:0000313" key="2">
    <source>
        <dbReference type="Proteomes" id="UP000037564"/>
    </source>
</evidence>
<accession>A0A0B0VKF3</accession>
<name>A0A0B0VKF3_ECOLX</name>
<dbReference type="Proteomes" id="UP000037564">
    <property type="component" value="Unassembled WGS sequence"/>
</dbReference>
<organism evidence="1 2">
    <name type="scientific">Escherichia coli</name>
    <dbReference type="NCBI Taxonomy" id="562"/>
    <lineage>
        <taxon>Bacteria</taxon>
        <taxon>Pseudomonadati</taxon>
        <taxon>Pseudomonadota</taxon>
        <taxon>Gammaproteobacteria</taxon>
        <taxon>Enterobacterales</taxon>
        <taxon>Enterobacteriaceae</taxon>
        <taxon>Escherichia</taxon>
    </lineage>
</organism>
<sequence length="111" mass="12844">MNLFFDKKALEIIRDIIRETMLGNVAIALLINISSSYMTTRDISSLVSLSVFILTIICIELWVIVSIINYLSLLQKIIKKLSIFILTLWVCLFFTLTSRYFVMLSDAWTNQ</sequence>
<comment type="caution">
    <text evidence="1">The sequence shown here is derived from an EMBL/GenBank/DDBJ whole genome shotgun (WGS) entry which is preliminary data.</text>
</comment>
<evidence type="ECO:0000313" key="1">
    <source>
        <dbReference type="EMBL" id="KNF67208.1"/>
    </source>
</evidence>